<dbReference type="PANTHER" id="PTHR30005">
    <property type="entry name" value="EXOPOLYPHOSPHATASE"/>
    <property type="match status" value="1"/>
</dbReference>
<dbReference type="InterPro" id="IPR003695">
    <property type="entry name" value="Ppx_GppA_N"/>
</dbReference>
<dbReference type="InterPro" id="IPR057512">
    <property type="entry name" value="RTG2_C"/>
</dbReference>
<dbReference type="AlphaFoldDB" id="A0AAD4L7Y9"/>
<reference evidence="3" key="1">
    <citation type="submission" date="2021-12" db="EMBL/GenBank/DDBJ databases">
        <title>Convergent genome expansion in fungi linked to evolution of root-endophyte symbiosis.</title>
        <authorList>
            <consortium name="DOE Joint Genome Institute"/>
            <person name="Ke Y.-H."/>
            <person name="Bonito G."/>
            <person name="Liao H.-L."/>
            <person name="Looney B."/>
            <person name="Rojas-Flechas A."/>
            <person name="Nash J."/>
            <person name="Hameed K."/>
            <person name="Schadt C."/>
            <person name="Martin F."/>
            <person name="Crous P.W."/>
            <person name="Miettinen O."/>
            <person name="Magnuson J.K."/>
            <person name="Labbe J."/>
            <person name="Jacobson D."/>
            <person name="Doktycz M.J."/>
            <person name="Veneault-Fourrey C."/>
            <person name="Kuo A."/>
            <person name="Mondo S."/>
            <person name="Calhoun S."/>
            <person name="Riley R."/>
            <person name="Ohm R."/>
            <person name="LaButti K."/>
            <person name="Andreopoulos B."/>
            <person name="Pangilinan J."/>
            <person name="Nolan M."/>
            <person name="Tritt A."/>
            <person name="Clum A."/>
            <person name="Lipzen A."/>
            <person name="Daum C."/>
            <person name="Barry K."/>
            <person name="Grigoriev I.V."/>
            <person name="Vilgalys R."/>
        </authorList>
    </citation>
    <scope>NUCLEOTIDE SEQUENCE</scope>
    <source>
        <strain evidence="3">PMI_201</strain>
    </source>
</reference>
<dbReference type="PANTHER" id="PTHR30005:SF0">
    <property type="entry name" value="RETROGRADE REGULATION PROTEIN 2"/>
    <property type="match status" value="1"/>
</dbReference>
<dbReference type="EMBL" id="JAJTJA010000001">
    <property type="protein sequence ID" value="KAH8705559.1"/>
    <property type="molecule type" value="Genomic_DNA"/>
</dbReference>
<dbReference type="GO" id="GO:0006357">
    <property type="term" value="P:regulation of transcription by RNA polymerase II"/>
    <property type="evidence" value="ECO:0007669"/>
    <property type="project" value="TreeGrafter"/>
</dbReference>
<dbReference type="SUPFAM" id="SSF53067">
    <property type="entry name" value="Actin-like ATPase domain"/>
    <property type="match status" value="2"/>
</dbReference>
<sequence>MTSLERLEADNLYAVVDMGSNGIRFSISNLSPPTTRIMPILFQDRVGISLYDAQFPATSDGQRAPIPTSVIEDVVTRLLKFKTTCEDFNVPAQNIHVLATEATRTALNSAEFLGTIKSKTGWKVKLLSKEDEGRIGALGVASSFSSVQGLVMDLGGGSTQLTWMIAKDGTVETSSRGSISFPYGAAALTRRLQIAQAKGQKAVDELRAEVKANLQTAYPSLEVPESLEKTAKQQEGFDLYLSGGGFRGWGYLLMSQSRLNPYPIPIINGFRAMPRDFEDTSAVMSTAAESEDNKIFRVSKRRASQVPAVALLVNVLRECLPSVRSIRFCQGGVREGFLFDKLAPEIRSQDPLVVATKPYATASADIIYDLLRKCLPNTISSILSRQVPYSFSPSLLHGLSNLLFAHVAVPRETRPAAGLYSTTTGILASANSLAHSDRAILALVLSERWPGDLAPAEESFKARLQQFLSPDEAWWCQYLGRVAALIGDVYPAGRLPQEAPRISFSTNWKEISKKKQGTTDALCLKVVLHQSVQQTVTESSLRDTINDIEKCGKRKNWIKADDRLLSTERVAGDYGISVEVELLSD</sequence>
<dbReference type="Gene3D" id="3.30.420.150">
    <property type="entry name" value="Exopolyphosphatase. Domain 2"/>
    <property type="match status" value="1"/>
</dbReference>
<accession>A0AAD4L7Y9</accession>
<feature type="domain" description="Ppx/GppA phosphatase N-terminal" evidence="1">
    <location>
        <begin position="38"/>
        <end position="342"/>
    </location>
</feature>
<evidence type="ECO:0000313" key="4">
    <source>
        <dbReference type="Proteomes" id="UP001201262"/>
    </source>
</evidence>
<keyword evidence="4" id="KW-1185">Reference proteome</keyword>
<comment type="caution">
    <text evidence="3">The sequence shown here is derived from an EMBL/GenBank/DDBJ whole genome shotgun (WGS) entry which is preliminary data.</text>
</comment>
<dbReference type="InterPro" id="IPR050273">
    <property type="entry name" value="GppA/Ppx_hydrolase"/>
</dbReference>
<dbReference type="Pfam" id="PF23566">
    <property type="entry name" value="RTG2_C"/>
    <property type="match status" value="1"/>
</dbReference>
<dbReference type="Gene3D" id="3.30.420.40">
    <property type="match status" value="1"/>
</dbReference>
<dbReference type="Pfam" id="PF02541">
    <property type="entry name" value="Ppx-GppA"/>
    <property type="match status" value="1"/>
</dbReference>
<dbReference type="RefSeq" id="XP_046078180.1">
    <property type="nucleotide sequence ID" value="XM_046212467.1"/>
</dbReference>
<dbReference type="FunFam" id="3.30.420.40:FF:000191">
    <property type="entry name" value="Retrograde regulation protein 2"/>
    <property type="match status" value="1"/>
</dbReference>
<evidence type="ECO:0000259" key="1">
    <source>
        <dbReference type="Pfam" id="PF02541"/>
    </source>
</evidence>
<proteinExistence type="predicted"/>
<dbReference type="FunFam" id="3.30.420.150:FF:000007">
    <property type="entry name" value="Retrograde regulation protein 2"/>
    <property type="match status" value="1"/>
</dbReference>
<dbReference type="InterPro" id="IPR043129">
    <property type="entry name" value="ATPase_NBD"/>
</dbReference>
<organism evidence="3 4">
    <name type="scientific">Talaromyces proteolyticus</name>
    <dbReference type="NCBI Taxonomy" id="1131652"/>
    <lineage>
        <taxon>Eukaryota</taxon>
        <taxon>Fungi</taxon>
        <taxon>Dikarya</taxon>
        <taxon>Ascomycota</taxon>
        <taxon>Pezizomycotina</taxon>
        <taxon>Eurotiomycetes</taxon>
        <taxon>Eurotiomycetidae</taxon>
        <taxon>Eurotiales</taxon>
        <taxon>Trichocomaceae</taxon>
        <taxon>Talaromyces</taxon>
        <taxon>Talaromyces sect. Bacilispori</taxon>
    </lineage>
</organism>
<gene>
    <name evidence="3" type="ORF">BGW36DRAFT_311146</name>
</gene>
<protein>
    <submittedName>
        <fullName evidence="3">Retrograde regulation protein 2</fullName>
    </submittedName>
</protein>
<feature type="domain" description="RTG2 C-terminal" evidence="2">
    <location>
        <begin position="350"/>
        <end position="562"/>
    </location>
</feature>
<dbReference type="GeneID" id="70242754"/>
<dbReference type="Proteomes" id="UP001201262">
    <property type="component" value="Unassembled WGS sequence"/>
</dbReference>
<evidence type="ECO:0000313" key="3">
    <source>
        <dbReference type="EMBL" id="KAH8705559.1"/>
    </source>
</evidence>
<evidence type="ECO:0000259" key="2">
    <source>
        <dbReference type="Pfam" id="PF23566"/>
    </source>
</evidence>
<name>A0AAD4L7Y9_9EURO</name>